<comment type="caution">
    <text evidence="5">The sequence shown here is derived from an EMBL/GenBank/DDBJ whole genome shotgun (WGS) entry which is preliminary data.</text>
</comment>
<dbReference type="PANTHER" id="PTHR44688">
    <property type="entry name" value="DNA-BINDING TRANSCRIPTIONAL ACTIVATOR DEVR_DOSR"/>
    <property type="match status" value="1"/>
</dbReference>
<organism evidence="5 6">
    <name type="scientific">Streptomyces ehimensis</name>
    <dbReference type="NCBI Taxonomy" id="68195"/>
    <lineage>
        <taxon>Bacteria</taxon>
        <taxon>Bacillati</taxon>
        <taxon>Actinomycetota</taxon>
        <taxon>Actinomycetes</taxon>
        <taxon>Kitasatosporales</taxon>
        <taxon>Streptomycetaceae</taxon>
        <taxon>Streptomyces</taxon>
    </lineage>
</organism>
<dbReference type="CDD" id="cd06170">
    <property type="entry name" value="LuxR_C_like"/>
    <property type="match status" value="1"/>
</dbReference>
<dbReference type="SMART" id="SM00421">
    <property type="entry name" value="HTH_LUXR"/>
    <property type="match status" value="1"/>
</dbReference>
<dbReference type="InterPro" id="IPR016032">
    <property type="entry name" value="Sig_transdc_resp-reg_C-effctor"/>
</dbReference>
<evidence type="ECO:0000259" key="4">
    <source>
        <dbReference type="PROSITE" id="PS50043"/>
    </source>
</evidence>
<dbReference type="RefSeq" id="WP_417922439.1">
    <property type="nucleotide sequence ID" value="NZ_JBHSFS010000002.1"/>
</dbReference>
<keyword evidence="2" id="KW-0238">DNA-binding</keyword>
<reference evidence="6" key="1">
    <citation type="journal article" date="2019" name="Int. J. Syst. Evol. Microbiol.">
        <title>The Global Catalogue of Microorganisms (GCM) 10K type strain sequencing project: providing services to taxonomists for standard genome sequencing and annotation.</title>
        <authorList>
            <consortium name="The Broad Institute Genomics Platform"/>
            <consortium name="The Broad Institute Genome Sequencing Center for Infectious Disease"/>
            <person name="Wu L."/>
            <person name="Ma J."/>
        </authorList>
    </citation>
    <scope>NUCLEOTIDE SEQUENCE [LARGE SCALE GENOMIC DNA]</scope>
    <source>
        <strain evidence="6">CECT 8064</strain>
    </source>
</reference>
<proteinExistence type="predicted"/>
<sequence length="350" mass="37520">MARRLEAAVGERFVRDELAELVSRAIGPCVAHDGLRLFGMNPVTGAVSFGFLHTFSPGLVRDQLYESYLGDDPFSPVDVARLPAPVGLIGGDERADQVPPPRSPGRRRALEVLTAHGAGCELRLLLRDGRGLWGLLSLLRSEGGRAFGPDDAERLARISSPLITLLRRYATAGEPRTARPYLPAGVVIVGADNEVRSLTPEARAWLGEIDPAHGMAPEWMPMVAMREITLAARRHLIDPSAPAPVACSPAAFLGRRVAVHAQPLDADGTGDVAVILQEATGDLLLPVFSAWHGLTARERQIVQYLHSGAAPKQIARSLSVSPHTVNTHVKTVFRKTGVSGRDELLATLGA</sequence>
<evidence type="ECO:0000256" key="3">
    <source>
        <dbReference type="ARBA" id="ARBA00023163"/>
    </source>
</evidence>
<feature type="domain" description="HTH luxR-type" evidence="4">
    <location>
        <begin position="287"/>
        <end position="350"/>
    </location>
</feature>
<dbReference type="Proteomes" id="UP001595990">
    <property type="component" value="Unassembled WGS sequence"/>
</dbReference>
<evidence type="ECO:0000313" key="5">
    <source>
        <dbReference type="EMBL" id="MFC4512508.1"/>
    </source>
</evidence>
<dbReference type="EMBL" id="JBHSFS010000002">
    <property type="protein sequence ID" value="MFC4512508.1"/>
    <property type="molecule type" value="Genomic_DNA"/>
</dbReference>
<evidence type="ECO:0000256" key="2">
    <source>
        <dbReference type="ARBA" id="ARBA00023125"/>
    </source>
</evidence>
<dbReference type="PRINTS" id="PR00038">
    <property type="entry name" value="HTHLUXR"/>
</dbReference>
<protein>
    <submittedName>
        <fullName evidence="5">Helix-turn-helix transcriptional regulator</fullName>
    </submittedName>
</protein>
<evidence type="ECO:0000256" key="1">
    <source>
        <dbReference type="ARBA" id="ARBA00023015"/>
    </source>
</evidence>
<keyword evidence="6" id="KW-1185">Reference proteome</keyword>
<dbReference type="InterPro" id="IPR036388">
    <property type="entry name" value="WH-like_DNA-bd_sf"/>
</dbReference>
<keyword evidence="3" id="KW-0804">Transcription</keyword>
<dbReference type="Pfam" id="PF00196">
    <property type="entry name" value="GerE"/>
    <property type="match status" value="1"/>
</dbReference>
<accession>A0ABV9BES0</accession>
<dbReference type="Gene3D" id="1.10.10.10">
    <property type="entry name" value="Winged helix-like DNA-binding domain superfamily/Winged helix DNA-binding domain"/>
    <property type="match status" value="1"/>
</dbReference>
<keyword evidence="1" id="KW-0805">Transcription regulation</keyword>
<dbReference type="InterPro" id="IPR000792">
    <property type="entry name" value="Tscrpt_reg_LuxR_C"/>
</dbReference>
<evidence type="ECO:0000313" key="6">
    <source>
        <dbReference type="Proteomes" id="UP001595990"/>
    </source>
</evidence>
<dbReference type="SUPFAM" id="SSF46894">
    <property type="entry name" value="C-terminal effector domain of the bipartite response regulators"/>
    <property type="match status" value="1"/>
</dbReference>
<gene>
    <name evidence="5" type="ORF">ACFPEN_06130</name>
</gene>
<dbReference type="PANTHER" id="PTHR44688:SF16">
    <property type="entry name" value="DNA-BINDING TRANSCRIPTIONAL ACTIVATOR DEVR_DOSR"/>
    <property type="match status" value="1"/>
</dbReference>
<dbReference type="PROSITE" id="PS50043">
    <property type="entry name" value="HTH_LUXR_2"/>
    <property type="match status" value="1"/>
</dbReference>
<name>A0ABV9BES0_9ACTN</name>